<name>A0ABS5QGP9_9PROT</name>
<evidence type="ECO:0000259" key="17">
    <source>
        <dbReference type="PROSITE" id="PS50112"/>
    </source>
</evidence>
<gene>
    <name evidence="19" type="ORF">KHU32_16530</name>
</gene>
<keyword evidence="10" id="KW-0547">Nucleotide-binding</keyword>
<dbReference type="SUPFAM" id="SSF55785">
    <property type="entry name" value="PYP-like sensor domain (PAS domain)"/>
    <property type="match status" value="2"/>
</dbReference>
<evidence type="ECO:0000256" key="1">
    <source>
        <dbReference type="ARBA" id="ARBA00000085"/>
    </source>
</evidence>
<evidence type="ECO:0000256" key="3">
    <source>
        <dbReference type="ARBA" id="ARBA00022543"/>
    </source>
</evidence>
<feature type="transmembrane region" description="Helical" evidence="16">
    <location>
        <begin position="209"/>
        <end position="238"/>
    </location>
</feature>
<evidence type="ECO:0000256" key="12">
    <source>
        <dbReference type="ARBA" id="ARBA00022840"/>
    </source>
</evidence>
<feature type="transmembrane region" description="Helical" evidence="16">
    <location>
        <begin position="130"/>
        <end position="152"/>
    </location>
</feature>
<evidence type="ECO:0000256" key="4">
    <source>
        <dbReference type="ARBA" id="ARBA00022553"/>
    </source>
</evidence>
<evidence type="ECO:0000256" key="16">
    <source>
        <dbReference type="SAM" id="Phobius"/>
    </source>
</evidence>
<comment type="caution">
    <text evidence="19">The sequence shown here is derived from an EMBL/GenBank/DDBJ whole genome shotgun (WGS) entry which is preliminary data.</text>
</comment>
<feature type="transmembrane region" description="Helical" evidence="16">
    <location>
        <begin position="244"/>
        <end position="270"/>
    </location>
</feature>
<feature type="domain" description="PAS" evidence="17">
    <location>
        <begin position="443"/>
        <end position="513"/>
    </location>
</feature>
<keyword evidence="5" id="KW-0716">Sensory transduction</keyword>
<feature type="transmembrane region" description="Helical" evidence="16">
    <location>
        <begin position="282"/>
        <end position="302"/>
    </location>
</feature>
<keyword evidence="13" id="KW-0157">Chromophore</keyword>
<dbReference type="InterPro" id="IPR011102">
    <property type="entry name" value="Sig_transdc_His_kinase_HWE"/>
</dbReference>
<dbReference type="InterPro" id="IPR001610">
    <property type="entry name" value="PAC"/>
</dbReference>
<keyword evidence="4" id="KW-0597">Phosphoprotein</keyword>
<dbReference type="Pfam" id="PF08447">
    <property type="entry name" value="PAS_3"/>
    <property type="match status" value="2"/>
</dbReference>
<dbReference type="Gene3D" id="3.30.565.10">
    <property type="entry name" value="Histidine kinase-like ATPase, C-terminal domain"/>
    <property type="match status" value="1"/>
</dbReference>
<feature type="transmembrane region" description="Helical" evidence="16">
    <location>
        <begin position="48"/>
        <end position="67"/>
    </location>
</feature>
<dbReference type="Proteomes" id="UP000766336">
    <property type="component" value="Unassembled WGS sequence"/>
</dbReference>
<evidence type="ECO:0000256" key="7">
    <source>
        <dbReference type="ARBA" id="ARBA00022643"/>
    </source>
</evidence>
<evidence type="ECO:0000256" key="14">
    <source>
        <dbReference type="ARBA" id="ARBA00023026"/>
    </source>
</evidence>
<keyword evidence="6" id="KW-0285">Flavoprotein</keyword>
<dbReference type="SMART" id="SM00091">
    <property type="entry name" value="PAS"/>
    <property type="match status" value="2"/>
</dbReference>
<keyword evidence="3" id="KW-0600">Photoreceptor protein</keyword>
<keyword evidence="7" id="KW-0288">FMN</keyword>
<evidence type="ECO:0000256" key="5">
    <source>
        <dbReference type="ARBA" id="ARBA00022606"/>
    </source>
</evidence>
<protein>
    <recommendedName>
        <fullName evidence="2">histidine kinase</fullName>
        <ecNumber evidence="2">2.7.13.3</ecNumber>
    </recommendedName>
</protein>
<dbReference type="SUPFAM" id="SSF55874">
    <property type="entry name" value="ATPase domain of HSP90 chaperone/DNA topoisomerase II/histidine kinase"/>
    <property type="match status" value="1"/>
</dbReference>
<dbReference type="NCBIfam" id="TIGR00229">
    <property type="entry name" value="sensory_box"/>
    <property type="match status" value="2"/>
</dbReference>
<dbReference type="SMART" id="SM00086">
    <property type="entry name" value="PAC"/>
    <property type="match status" value="2"/>
</dbReference>
<evidence type="ECO:0000256" key="13">
    <source>
        <dbReference type="ARBA" id="ARBA00022991"/>
    </source>
</evidence>
<keyword evidence="9" id="KW-0677">Repeat</keyword>
<evidence type="ECO:0000313" key="19">
    <source>
        <dbReference type="EMBL" id="MBS7812558.1"/>
    </source>
</evidence>
<keyword evidence="16" id="KW-0472">Membrane</keyword>
<evidence type="ECO:0000256" key="6">
    <source>
        <dbReference type="ARBA" id="ARBA00022630"/>
    </source>
</evidence>
<organism evidence="19 20">
    <name type="scientific">Roseococcus pinisoli</name>
    <dbReference type="NCBI Taxonomy" id="2835040"/>
    <lineage>
        <taxon>Bacteria</taxon>
        <taxon>Pseudomonadati</taxon>
        <taxon>Pseudomonadota</taxon>
        <taxon>Alphaproteobacteria</taxon>
        <taxon>Acetobacterales</taxon>
        <taxon>Roseomonadaceae</taxon>
        <taxon>Roseococcus</taxon>
    </lineage>
</organism>
<accession>A0ABS5QGP9</accession>
<dbReference type="PROSITE" id="PS50112">
    <property type="entry name" value="PAS"/>
    <property type="match status" value="1"/>
</dbReference>
<dbReference type="EMBL" id="JAHCDA010000003">
    <property type="protein sequence ID" value="MBS7812558.1"/>
    <property type="molecule type" value="Genomic_DNA"/>
</dbReference>
<feature type="domain" description="PAC" evidence="18">
    <location>
        <begin position="390"/>
        <end position="442"/>
    </location>
</feature>
<evidence type="ECO:0000313" key="20">
    <source>
        <dbReference type="Proteomes" id="UP000766336"/>
    </source>
</evidence>
<reference evidence="19 20" key="1">
    <citation type="submission" date="2021-05" db="EMBL/GenBank/DDBJ databases">
        <title>Roseococcus sp. XZZS9, whole genome shotgun sequencing project.</title>
        <authorList>
            <person name="Zhao G."/>
            <person name="Shen L."/>
        </authorList>
    </citation>
    <scope>NUCLEOTIDE SEQUENCE [LARGE SCALE GENOMIC DNA]</scope>
    <source>
        <strain evidence="19 20">XZZS9</strain>
    </source>
</reference>
<feature type="transmembrane region" description="Helical" evidence="16">
    <location>
        <begin position="74"/>
        <end position="92"/>
    </location>
</feature>
<dbReference type="Gene3D" id="3.30.450.20">
    <property type="entry name" value="PAS domain"/>
    <property type="match status" value="2"/>
</dbReference>
<evidence type="ECO:0000256" key="10">
    <source>
        <dbReference type="ARBA" id="ARBA00022741"/>
    </source>
</evidence>
<dbReference type="PANTHER" id="PTHR41523:SF8">
    <property type="entry name" value="ETHYLENE RESPONSE SENSOR PROTEIN"/>
    <property type="match status" value="1"/>
</dbReference>
<dbReference type="PROSITE" id="PS50113">
    <property type="entry name" value="PAC"/>
    <property type="match status" value="2"/>
</dbReference>
<dbReference type="CDD" id="cd00130">
    <property type="entry name" value="PAS"/>
    <property type="match status" value="2"/>
</dbReference>
<evidence type="ECO:0000256" key="9">
    <source>
        <dbReference type="ARBA" id="ARBA00022737"/>
    </source>
</evidence>
<keyword evidence="8" id="KW-0808">Transferase</keyword>
<dbReference type="InterPro" id="IPR000700">
    <property type="entry name" value="PAS-assoc_C"/>
</dbReference>
<sequence>MNSVEGAAWGRNAKHVLRLPSASISPALIIGVISFTACALGIVTRPSAHLAMIWPANAVVLGLLVRLPDTRRTSVWLAAAAAYMAADLIAGTDLLKALLLNAANLCGIGAAYLVYQYLPENALRMREPVSALYLVLVSAVAAAVTGLAGALADPFLLRLGAVNAGTFWFVTELVNYIALLPVILSAPLPQSLIPDLRSWSLALCTRKAVPVLALAASGAFAMMVGGPGAIAFAVPALLWCSLAYSVFVVSLLAFVFNCWSLIFMCAAYLPDVAGAHADHAMVSMRLAVFMIAMAPITLSIVMRSREELASKLSLARQRADLALDAGGIVATWELDLTDSDITGEGKFPQLFDVGKGRGLLHGKLAKLIHPDDRERVYGALGAAIATGSDYRCQYRVTTPAGEIRRFAAFGKPMRDKNGAASCLAGILVDITEQTEAVEALEQSNRRFNIVSESIPEIVWSTDAQGQHDYFNCRWTEFTGIATEDILPETWKELVHPDDKPRVDETWKTCLATGETYSIDYRFRYRDGSYRWLKVLAKPLRNPEGAITRWYGTSTDIDDAKHLEAEREIVARELDHRIGNLFALVNALVRLTAYEASDVAAVTEALQGRLKALHDAHRLIRRNQDRASTTTTELLRRLLAPYDTGGDRITITGDDLPVDSTALTPIALIFHELATNAVKYGALSDGEGRLRIELSHVDDRCRIRWLEVVASQPSSHQGAGLGSQLFDAIVEGQLQGKATRSASPEGLTIEIDLPVSSLNSAAGTH</sequence>
<dbReference type="PANTHER" id="PTHR41523">
    <property type="entry name" value="TWO-COMPONENT SYSTEM SENSOR PROTEIN"/>
    <property type="match status" value="1"/>
</dbReference>
<keyword evidence="12" id="KW-0067">ATP-binding</keyword>
<keyword evidence="14" id="KW-0843">Virulence</keyword>
<keyword evidence="15" id="KW-0675">Receptor</keyword>
<feature type="domain" description="PAC" evidence="18">
    <location>
        <begin position="516"/>
        <end position="568"/>
    </location>
</feature>
<keyword evidence="16" id="KW-0812">Transmembrane</keyword>
<evidence type="ECO:0000256" key="8">
    <source>
        <dbReference type="ARBA" id="ARBA00022679"/>
    </source>
</evidence>
<dbReference type="EC" id="2.7.13.3" evidence="2"/>
<dbReference type="Pfam" id="PF07536">
    <property type="entry name" value="HWE_HK"/>
    <property type="match status" value="1"/>
</dbReference>
<feature type="transmembrane region" description="Helical" evidence="16">
    <location>
        <begin position="167"/>
        <end position="188"/>
    </location>
</feature>
<dbReference type="InterPro" id="IPR000014">
    <property type="entry name" value="PAS"/>
</dbReference>
<evidence type="ECO:0000256" key="15">
    <source>
        <dbReference type="ARBA" id="ARBA00023170"/>
    </source>
</evidence>
<dbReference type="SMART" id="SM00911">
    <property type="entry name" value="HWE_HK"/>
    <property type="match status" value="1"/>
</dbReference>
<keyword evidence="11" id="KW-0418">Kinase</keyword>
<evidence type="ECO:0000256" key="2">
    <source>
        <dbReference type="ARBA" id="ARBA00012438"/>
    </source>
</evidence>
<feature type="transmembrane region" description="Helical" evidence="16">
    <location>
        <begin position="21"/>
        <end position="42"/>
    </location>
</feature>
<keyword evidence="16" id="KW-1133">Transmembrane helix</keyword>
<feature type="transmembrane region" description="Helical" evidence="16">
    <location>
        <begin position="98"/>
        <end position="118"/>
    </location>
</feature>
<dbReference type="RefSeq" id="WP_213671258.1">
    <property type="nucleotide sequence ID" value="NZ_JAHCDA010000003.1"/>
</dbReference>
<keyword evidence="20" id="KW-1185">Reference proteome</keyword>
<evidence type="ECO:0000256" key="11">
    <source>
        <dbReference type="ARBA" id="ARBA00022777"/>
    </source>
</evidence>
<comment type="catalytic activity">
    <reaction evidence="1">
        <text>ATP + protein L-histidine = ADP + protein N-phospho-L-histidine.</text>
        <dbReference type="EC" id="2.7.13.3"/>
    </reaction>
</comment>
<dbReference type="InterPro" id="IPR036890">
    <property type="entry name" value="HATPase_C_sf"/>
</dbReference>
<dbReference type="InterPro" id="IPR013655">
    <property type="entry name" value="PAS_fold_3"/>
</dbReference>
<dbReference type="InterPro" id="IPR035965">
    <property type="entry name" value="PAS-like_dom_sf"/>
</dbReference>
<evidence type="ECO:0000259" key="18">
    <source>
        <dbReference type="PROSITE" id="PS50113"/>
    </source>
</evidence>
<proteinExistence type="predicted"/>